<sequence length="141" mass="16031">MNFLAGIDGVKYANIIQGASNSIEFLRFFAEALNTVDPKTRRPIMEVGDILVVDNFAAHHGEAEVALRSSLNDLGMQLLFLPVYSPDFNPAEEVFSKMKYLLKYQYQNIVFDNLEYAVWCAIGDLEAADFYGYYRHVGYLI</sequence>
<dbReference type="Proteomes" id="UP001152795">
    <property type="component" value="Unassembled WGS sequence"/>
</dbReference>
<dbReference type="InterPro" id="IPR036397">
    <property type="entry name" value="RNaseH_sf"/>
</dbReference>
<comment type="caution">
    <text evidence="2">The sequence shown here is derived from an EMBL/GenBank/DDBJ whole genome shotgun (WGS) entry which is preliminary data.</text>
</comment>
<proteinExistence type="predicted"/>
<keyword evidence="3" id="KW-1185">Reference proteome</keyword>
<evidence type="ECO:0000259" key="1">
    <source>
        <dbReference type="Pfam" id="PF13358"/>
    </source>
</evidence>
<dbReference type="InterPro" id="IPR038717">
    <property type="entry name" value="Tc1-like_DDE_dom"/>
</dbReference>
<dbReference type="GO" id="GO:0003676">
    <property type="term" value="F:nucleic acid binding"/>
    <property type="evidence" value="ECO:0007669"/>
    <property type="project" value="InterPro"/>
</dbReference>
<organism evidence="2 3">
    <name type="scientific">Paramuricea clavata</name>
    <name type="common">Red gorgonian</name>
    <name type="synonym">Violescent sea-whip</name>
    <dbReference type="NCBI Taxonomy" id="317549"/>
    <lineage>
        <taxon>Eukaryota</taxon>
        <taxon>Metazoa</taxon>
        <taxon>Cnidaria</taxon>
        <taxon>Anthozoa</taxon>
        <taxon>Octocorallia</taxon>
        <taxon>Malacalcyonacea</taxon>
        <taxon>Plexauridae</taxon>
        <taxon>Paramuricea</taxon>
    </lineage>
</organism>
<evidence type="ECO:0000313" key="3">
    <source>
        <dbReference type="Proteomes" id="UP001152795"/>
    </source>
</evidence>
<dbReference type="Pfam" id="PF13358">
    <property type="entry name" value="DDE_3"/>
    <property type="match status" value="1"/>
</dbReference>
<dbReference type="EMBL" id="CACRXK020000257">
    <property type="protein sequence ID" value="CAB3980107.1"/>
    <property type="molecule type" value="Genomic_DNA"/>
</dbReference>
<feature type="domain" description="Tc1-like transposase DDE" evidence="1">
    <location>
        <begin position="15"/>
        <end position="104"/>
    </location>
</feature>
<gene>
    <name evidence="2" type="ORF">PACLA_8A065913</name>
</gene>
<dbReference type="AlphaFoldDB" id="A0A7D9HDP7"/>
<evidence type="ECO:0000313" key="2">
    <source>
        <dbReference type="EMBL" id="CAB3980107.1"/>
    </source>
</evidence>
<accession>A0A7D9HDP7</accession>
<dbReference type="Gene3D" id="3.30.420.10">
    <property type="entry name" value="Ribonuclease H-like superfamily/Ribonuclease H"/>
    <property type="match status" value="1"/>
</dbReference>
<name>A0A7D9HDP7_PARCT</name>
<reference evidence="2" key="1">
    <citation type="submission" date="2020-04" db="EMBL/GenBank/DDBJ databases">
        <authorList>
            <person name="Alioto T."/>
            <person name="Alioto T."/>
            <person name="Gomez Garrido J."/>
        </authorList>
    </citation>
    <scope>NUCLEOTIDE SEQUENCE</scope>
    <source>
        <strain evidence="2">A484AB</strain>
    </source>
</reference>
<dbReference type="OrthoDB" id="5979885at2759"/>
<protein>
    <recommendedName>
        <fullName evidence="1">Tc1-like transposase DDE domain-containing protein</fullName>
    </recommendedName>
</protein>